<dbReference type="SMART" id="SM00347">
    <property type="entry name" value="HTH_MARR"/>
    <property type="match status" value="1"/>
</dbReference>
<evidence type="ECO:0000313" key="2">
    <source>
        <dbReference type="EMBL" id="ASU81433.1"/>
    </source>
</evidence>
<dbReference type="KEGG" id="ngv:CDO52_00360"/>
<dbReference type="SUPFAM" id="SSF46785">
    <property type="entry name" value="Winged helix' DNA-binding domain"/>
    <property type="match status" value="1"/>
</dbReference>
<dbReference type="GO" id="GO:0003700">
    <property type="term" value="F:DNA-binding transcription factor activity"/>
    <property type="evidence" value="ECO:0007669"/>
    <property type="project" value="InterPro"/>
</dbReference>
<feature type="domain" description="HTH marR-type" evidence="1">
    <location>
        <begin position="24"/>
        <end position="164"/>
    </location>
</feature>
<dbReference type="InterPro" id="IPR039422">
    <property type="entry name" value="MarR/SlyA-like"/>
</dbReference>
<dbReference type="AlphaFoldDB" id="A0A223RZX3"/>
<dbReference type="PANTHER" id="PTHR33164:SF43">
    <property type="entry name" value="HTH-TYPE TRANSCRIPTIONAL REPRESSOR YETL"/>
    <property type="match status" value="1"/>
</dbReference>
<dbReference type="InterPro" id="IPR011991">
    <property type="entry name" value="ArsR-like_HTH"/>
</dbReference>
<dbReference type="EMBL" id="CP022753">
    <property type="protein sequence ID" value="ASU81433.1"/>
    <property type="molecule type" value="Genomic_DNA"/>
</dbReference>
<accession>A0A223RZX3</accession>
<dbReference type="Proteomes" id="UP000215005">
    <property type="component" value="Chromosome"/>
</dbReference>
<dbReference type="CDD" id="cd00090">
    <property type="entry name" value="HTH_ARSR"/>
    <property type="match status" value="1"/>
</dbReference>
<dbReference type="Gene3D" id="1.10.10.10">
    <property type="entry name" value="Winged helix-like DNA-binding domain superfamily/Winged helix DNA-binding domain"/>
    <property type="match status" value="1"/>
</dbReference>
<dbReference type="GO" id="GO:0006950">
    <property type="term" value="P:response to stress"/>
    <property type="evidence" value="ECO:0007669"/>
    <property type="project" value="TreeGrafter"/>
</dbReference>
<evidence type="ECO:0000259" key="1">
    <source>
        <dbReference type="PROSITE" id="PS50995"/>
    </source>
</evidence>
<protein>
    <submittedName>
        <fullName evidence="2">Transcriptional regulator</fullName>
    </submittedName>
</protein>
<dbReference type="InterPro" id="IPR000835">
    <property type="entry name" value="HTH_MarR-typ"/>
</dbReference>
<proteinExistence type="predicted"/>
<dbReference type="PANTHER" id="PTHR33164">
    <property type="entry name" value="TRANSCRIPTIONAL REGULATOR, MARR FAMILY"/>
    <property type="match status" value="1"/>
</dbReference>
<dbReference type="InterPro" id="IPR036388">
    <property type="entry name" value="WH-like_DNA-bd_sf"/>
</dbReference>
<dbReference type="InterPro" id="IPR036390">
    <property type="entry name" value="WH_DNA-bd_sf"/>
</dbReference>
<keyword evidence="3" id="KW-1185">Reference proteome</keyword>
<evidence type="ECO:0000313" key="3">
    <source>
        <dbReference type="Proteomes" id="UP000215005"/>
    </source>
</evidence>
<reference evidence="2 3" key="1">
    <citation type="submission" date="2017-08" db="EMBL/GenBank/DDBJ databases">
        <title>The complete genome sequence of Nocardiopsis gilva YIM 90087.</title>
        <authorList>
            <person name="Yin M."/>
            <person name="Tang S."/>
        </authorList>
    </citation>
    <scope>NUCLEOTIDE SEQUENCE [LARGE SCALE GENOMIC DNA]</scope>
    <source>
        <strain evidence="2 3">YIM 90087</strain>
    </source>
</reference>
<name>A0A223RZX3_9ACTN</name>
<sequence length="164" mass="18354">MSDKTSNADSRAPSPEEIKEILGFIPLLAGYFRPARAMADMPDELRALFEDHRLTPRHGAVLTQMLAEEPLTVTALARRLDVSLGTASELVGDLSRTGWVDRREDPDNRRRAFVSIPEGRRPLVESMIAARAAPLLRVLEGLSPRDREGFRAGLRAWAREVREL</sequence>
<organism evidence="2 3">
    <name type="scientific">Nocardiopsis gilva YIM 90087</name>
    <dbReference type="NCBI Taxonomy" id="1235441"/>
    <lineage>
        <taxon>Bacteria</taxon>
        <taxon>Bacillati</taxon>
        <taxon>Actinomycetota</taxon>
        <taxon>Actinomycetes</taxon>
        <taxon>Streptosporangiales</taxon>
        <taxon>Nocardiopsidaceae</taxon>
        <taxon>Nocardiopsis</taxon>
    </lineage>
</organism>
<gene>
    <name evidence="2" type="ORF">CDO52_00360</name>
</gene>
<dbReference type="Pfam" id="PF12802">
    <property type="entry name" value="MarR_2"/>
    <property type="match status" value="1"/>
</dbReference>
<dbReference type="PROSITE" id="PS50995">
    <property type="entry name" value="HTH_MARR_2"/>
    <property type="match status" value="1"/>
</dbReference>
<dbReference type="RefSeq" id="WP_017619425.1">
    <property type="nucleotide sequence ID" value="NZ_ANBG01000243.1"/>
</dbReference>